<feature type="transmembrane region" description="Helical" evidence="5">
    <location>
        <begin position="80"/>
        <end position="100"/>
    </location>
</feature>
<accession>A0A1H1Y120</accession>
<dbReference type="InterPro" id="IPR036513">
    <property type="entry name" value="STAS_dom_sf"/>
</dbReference>
<dbReference type="InterPro" id="IPR011547">
    <property type="entry name" value="SLC26A/SulP_dom"/>
</dbReference>
<dbReference type="Pfam" id="PF00916">
    <property type="entry name" value="Sulfate_transp"/>
    <property type="match status" value="1"/>
</dbReference>
<protein>
    <submittedName>
        <fullName evidence="7">High affinity sulphate transporter 1</fullName>
    </submittedName>
</protein>
<dbReference type="NCBIfam" id="TIGR00815">
    <property type="entry name" value="sulP"/>
    <property type="match status" value="1"/>
</dbReference>
<keyword evidence="3 5" id="KW-1133">Transmembrane helix</keyword>
<dbReference type="Pfam" id="PF01740">
    <property type="entry name" value="STAS"/>
    <property type="match status" value="1"/>
</dbReference>
<gene>
    <name evidence="7" type="ORF">SAMN05444158_4571</name>
</gene>
<dbReference type="GO" id="GO:0055085">
    <property type="term" value="P:transmembrane transport"/>
    <property type="evidence" value="ECO:0007669"/>
    <property type="project" value="InterPro"/>
</dbReference>
<keyword evidence="8" id="KW-1185">Reference proteome</keyword>
<dbReference type="SUPFAM" id="SSF52091">
    <property type="entry name" value="SpoIIaa-like"/>
    <property type="match status" value="1"/>
</dbReference>
<feature type="transmembrane region" description="Helical" evidence="5">
    <location>
        <begin position="57"/>
        <end position="74"/>
    </location>
</feature>
<reference evidence="8" key="1">
    <citation type="submission" date="2016-10" db="EMBL/GenBank/DDBJ databases">
        <authorList>
            <person name="Varghese N."/>
            <person name="Submissions S."/>
        </authorList>
    </citation>
    <scope>NUCLEOTIDE SEQUENCE [LARGE SCALE GENOMIC DNA]</scope>
    <source>
        <strain evidence="8">GAS369</strain>
    </source>
</reference>
<dbReference type="RefSeq" id="WP_146688911.1">
    <property type="nucleotide sequence ID" value="NZ_LT629750.1"/>
</dbReference>
<proteinExistence type="predicted"/>
<dbReference type="EMBL" id="LT629750">
    <property type="protein sequence ID" value="SDT14839.1"/>
    <property type="molecule type" value="Genomic_DNA"/>
</dbReference>
<dbReference type="GO" id="GO:0016020">
    <property type="term" value="C:membrane"/>
    <property type="evidence" value="ECO:0007669"/>
    <property type="project" value="UniProtKB-SubCell"/>
</dbReference>
<dbReference type="Proteomes" id="UP000243904">
    <property type="component" value="Chromosome I"/>
</dbReference>
<feature type="transmembrane region" description="Helical" evidence="5">
    <location>
        <begin position="187"/>
        <end position="207"/>
    </location>
</feature>
<feature type="transmembrane region" description="Helical" evidence="5">
    <location>
        <begin position="213"/>
        <end position="230"/>
    </location>
</feature>
<feature type="transmembrane region" description="Helical" evidence="5">
    <location>
        <begin position="32"/>
        <end position="50"/>
    </location>
</feature>
<evidence type="ECO:0000256" key="2">
    <source>
        <dbReference type="ARBA" id="ARBA00022692"/>
    </source>
</evidence>
<feature type="transmembrane region" description="Helical" evidence="5">
    <location>
        <begin position="393"/>
        <end position="421"/>
    </location>
</feature>
<feature type="domain" description="STAS" evidence="6">
    <location>
        <begin position="445"/>
        <end position="560"/>
    </location>
</feature>
<dbReference type="Gene3D" id="3.30.750.24">
    <property type="entry name" value="STAS domain"/>
    <property type="match status" value="1"/>
</dbReference>
<evidence type="ECO:0000313" key="7">
    <source>
        <dbReference type="EMBL" id="SDT14839.1"/>
    </source>
</evidence>
<evidence type="ECO:0000256" key="4">
    <source>
        <dbReference type="ARBA" id="ARBA00023136"/>
    </source>
</evidence>
<organism evidence="7 8">
    <name type="scientific">Bradyrhizobium canariense</name>
    <dbReference type="NCBI Taxonomy" id="255045"/>
    <lineage>
        <taxon>Bacteria</taxon>
        <taxon>Pseudomonadati</taxon>
        <taxon>Pseudomonadota</taxon>
        <taxon>Alphaproteobacteria</taxon>
        <taxon>Hyphomicrobiales</taxon>
        <taxon>Nitrobacteraceae</taxon>
        <taxon>Bradyrhizobium</taxon>
    </lineage>
</organism>
<evidence type="ECO:0000259" key="6">
    <source>
        <dbReference type="PROSITE" id="PS50801"/>
    </source>
</evidence>
<sequence length="565" mass="59094">MSDKPFLGLVVPFVPAVGWIRAYNAKEFPRDLVAGLSLAAFVIPESLAYASLAQLPPVTGLYCYLVAGIVYAVFGTSRQLAVGPTSALAITVATSVVAMGDGDLSRAVTLASALALIVGVVCIAGRFVGLANVAYFISDAILVGFKTGAALYIASTQLPKLFGIEGITGNVFERFGHVVLSLHETHVFSLIVGLAAIALFVTFGHFFPGRPTTLFVVVVAIAVMSVFGLAETGIKIVGEIPTGLPAISVPDVHLSDISALVPIALACVLLAYGETISVARSFAQKHGYDISPEQELTALGAANVATGLAQGFPVAGGMSQTAVNDMGGASSPFSLLVTSGAIALTLVFFAKFFHNLPEPVLAAVVLMAASHMVRLDDLRQLRISSRAEFRISLVALFGVLFLGLLDGLLLAAVGSLMMVVAHASRPPVVVLGREPIAGHFVNRARYPEAAQAPGALLVRSAGAWFYFNADHIRRQIFDLLNQAPSGIKTVVIDFSLVPAIDVTAGGVLRGMARSLKSRDIAIVLAGLRDDVRENLTAVGAEQDLGSIPAHRTIEDCLRHGAGSSY</sequence>
<keyword evidence="4 5" id="KW-0472">Membrane</keyword>
<feature type="transmembrane region" description="Helical" evidence="5">
    <location>
        <begin position="356"/>
        <end position="373"/>
    </location>
</feature>
<name>A0A1H1Y120_9BRAD</name>
<dbReference type="AlphaFoldDB" id="A0A1H1Y120"/>
<comment type="subcellular location">
    <subcellularLocation>
        <location evidence="1">Membrane</location>
        <topology evidence="1">Multi-pass membrane protein</topology>
    </subcellularLocation>
</comment>
<dbReference type="InterPro" id="IPR002645">
    <property type="entry name" value="STAS_dom"/>
</dbReference>
<evidence type="ECO:0000313" key="8">
    <source>
        <dbReference type="Proteomes" id="UP000243904"/>
    </source>
</evidence>
<feature type="transmembrane region" description="Helical" evidence="5">
    <location>
        <begin position="107"/>
        <end position="127"/>
    </location>
</feature>
<feature type="transmembrane region" description="Helical" evidence="5">
    <location>
        <begin position="333"/>
        <end position="350"/>
    </location>
</feature>
<dbReference type="InterPro" id="IPR001902">
    <property type="entry name" value="SLC26A/SulP_fam"/>
</dbReference>
<evidence type="ECO:0000256" key="3">
    <source>
        <dbReference type="ARBA" id="ARBA00022989"/>
    </source>
</evidence>
<evidence type="ECO:0000256" key="1">
    <source>
        <dbReference type="ARBA" id="ARBA00004141"/>
    </source>
</evidence>
<dbReference type="PROSITE" id="PS50801">
    <property type="entry name" value="STAS"/>
    <property type="match status" value="1"/>
</dbReference>
<dbReference type="PANTHER" id="PTHR11814">
    <property type="entry name" value="SULFATE TRANSPORTER"/>
    <property type="match status" value="1"/>
</dbReference>
<evidence type="ECO:0000256" key="5">
    <source>
        <dbReference type="SAM" id="Phobius"/>
    </source>
</evidence>
<dbReference type="CDD" id="cd07042">
    <property type="entry name" value="STAS_SulP_like_sulfate_transporter"/>
    <property type="match status" value="1"/>
</dbReference>
<keyword evidence="2 5" id="KW-0812">Transmembrane</keyword>
<feature type="transmembrane region" description="Helical" evidence="5">
    <location>
        <begin position="133"/>
        <end position="154"/>
    </location>
</feature>